<evidence type="ECO:0000313" key="2">
    <source>
        <dbReference type="Proteomes" id="UP000789570"/>
    </source>
</evidence>
<reference evidence="1" key="1">
    <citation type="submission" date="2021-06" db="EMBL/GenBank/DDBJ databases">
        <authorList>
            <person name="Kallberg Y."/>
            <person name="Tangrot J."/>
            <person name="Rosling A."/>
        </authorList>
    </citation>
    <scope>NUCLEOTIDE SEQUENCE</scope>
    <source>
        <strain evidence="1">UK204</strain>
    </source>
</reference>
<proteinExistence type="predicted"/>
<evidence type="ECO:0000313" key="1">
    <source>
        <dbReference type="EMBL" id="CAG8693849.1"/>
    </source>
</evidence>
<comment type="caution">
    <text evidence="1">The sequence shown here is derived from an EMBL/GenBank/DDBJ whole genome shotgun (WGS) entry which is preliminary data.</text>
</comment>
<accession>A0A9N9EVC9</accession>
<dbReference type="AlphaFoldDB" id="A0A9N9EVC9"/>
<gene>
    <name evidence="1" type="ORF">FCALED_LOCUS13108</name>
</gene>
<protein>
    <submittedName>
        <fullName evidence="1">2065_t:CDS:1</fullName>
    </submittedName>
</protein>
<dbReference type="Proteomes" id="UP000789570">
    <property type="component" value="Unassembled WGS sequence"/>
</dbReference>
<name>A0A9N9EVC9_9GLOM</name>
<feature type="non-terminal residue" evidence="1">
    <location>
        <position position="1"/>
    </location>
</feature>
<dbReference type="EMBL" id="CAJVPQ010007177">
    <property type="protein sequence ID" value="CAG8693849.1"/>
    <property type="molecule type" value="Genomic_DNA"/>
</dbReference>
<keyword evidence="2" id="KW-1185">Reference proteome</keyword>
<organism evidence="1 2">
    <name type="scientific">Funneliformis caledonium</name>
    <dbReference type="NCBI Taxonomy" id="1117310"/>
    <lineage>
        <taxon>Eukaryota</taxon>
        <taxon>Fungi</taxon>
        <taxon>Fungi incertae sedis</taxon>
        <taxon>Mucoromycota</taxon>
        <taxon>Glomeromycotina</taxon>
        <taxon>Glomeromycetes</taxon>
        <taxon>Glomerales</taxon>
        <taxon>Glomeraceae</taxon>
        <taxon>Funneliformis</taxon>
    </lineage>
</organism>
<sequence>GKSTLLETSAALRLSLGTGNYHTNNSSNYQFDHHHMCLVGSVNDVFLISIIVYKYENHDKSKSDKPITLGRINYPLQQSGQNSSRLQENFQGQAGQKLFFIKLEDFSLDEGAEKATLLKAEMTIISTKM</sequence>